<dbReference type="InterPro" id="IPR032710">
    <property type="entry name" value="NTF2-like_dom_sf"/>
</dbReference>
<dbReference type="InterPro" id="IPR013325">
    <property type="entry name" value="RNA_pol_sigma_r2"/>
</dbReference>
<name>A0A511YFF7_9FLAO</name>
<dbReference type="InterPro" id="IPR014284">
    <property type="entry name" value="RNA_pol_sigma-70_dom"/>
</dbReference>
<dbReference type="Proteomes" id="UP000321150">
    <property type="component" value="Unassembled WGS sequence"/>
</dbReference>
<dbReference type="CDD" id="cd06171">
    <property type="entry name" value="Sigma70_r4"/>
    <property type="match status" value="1"/>
</dbReference>
<comment type="caution">
    <text evidence="2">The sequence shown here is derived from an EMBL/GenBank/DDBJ whole genome shotgun (WGS) entry which is preliminary data.</text>
</comment>
<dbReference type="InterPro" id="IPR052704">
    <property type="entry name" value="ECF_Sigma-70_Domain"/>
</dbReference>
<reference evidence="2 3" key="1">
    <citation type="submission" date="2019-07" db="EMBL/GenBank/DDBJ databases">
        <title>Whole genome shotgun sequence of Chryseobacterium lathyri NBRC 105250.</title>
        <authorList>
            <person name="Hosoyama A."/>
            <person name="Uohara A."/>
            <person name="Ohji S."/>
            <person name="Ichikawa N."/>
        </authorList>
    </citation>
    <scope>NUCLEOTIDE SEQUENCE [LARGE SCALE GENOMIC DNA]</scope>
    <source>
        <strain evidence="2 3">NBRC 105250</strain>
    </source>
</reference>
<dbReference type="Gene3D" id="1.10.10.10">
    <property type="entry name" value="Winged helix-like DNA-binding domain superfamily/Winged helix DNA-binding domain"/>
    <property type="match status" value="1"/>
</dbReference>
<evidence type="ECO:0000259" key="1">
    <source>
        <dbReference type="Pfam" id="PF08281"/>
    </source>
</evidence>
<dbReference type="GO" id="GO:0016987">
    <property type="term" value="F:sigma factor activity"/>
    <property type="evidence" value="ECO:0007669"/>
    <property type="project" value="InterPro"/>
</dbReference>
<proteinExistence type="predicted"/>
<protein>
    <submittedName>
        <fullName evidence="2">DNA-directed RNA polymerase sigma-70 factor</fullName>
    </submittedName>
</protein>
<dbReference type="NCBIfam" id="TIGR02937">
    <property type="entry name" value="sigma70-ECF"/>
    <property type="match status" value="1"/>
</dbReference>
<keyword evidence="2" id="KW-0240">DNA-directed RNA polymerase</keyword>
<dbReference type="Gene3D" id="3.10.450.50">
    <property type="match status" value="1"/>
</dbReference>
<dbReference type="InterPro" id="IPR013249">
    <property type="entry name" value="RNA_pol_sigma70_r4_t2"/>
</dbReference>
<feature type="domain" description="RNA polymerase sigma factor 70 region 4 type 2" evidence="1">
    <location>
        <begin position="128"/>
        <end position="178"/>
    </location>
</feature>
<dbReference type="Gene3D" id="1.10.1740.10">
    <property type="match status" value="1"/>
</dbReference>
<dbReference type="GO" id="GO:0000428">
    <property type="term" value="C:DNA-directed RNA polymerase complex"/>
    <property type="evidence" value="ECO:0007669"/>
    <property type="project" value="UniProtKB-KW"/>
</dbReference>
<dbReference type="InterPro" id="IPR013324">
    <property type="entry name" value="RNA_pol_sigma_r3/r4-like"/>
</dbReference>
<organism evidence="2 3">
    <name type="scientific">Chryseobacterium lathyri</name>
    <dbReference type="NCBI Taxonomy" id="395933"/>
    <lineage>
        <taxon>Bacteria</taxon>
        <taxon>Pseudomonadati</taxon>
        <taxon>Bacteroidota</taxon>
        <taxon>Flavobacteriia</taxon>
        <taxon>Flavobacteriales</taxon>
        <taxon>Weeksellaceae</taxon>
        <taxon>Chryseobacterium group</taxon>
        <taxon>Chryseobacterium</taxon>
    </lineage>
</organism>
<evidence type="ECO:0000313" key="3">
    <source>
        <dbReference type="Proteomes" id="UP000321150"/>
    </source>
</evidence>
<dbReference type="AlphaFoldDB" id="A0A511YFF7"/>
<dbReference type="GO" id="GO:0003677">
    <property type="term" value="F:DNA binding"/>
    <property type="evidence" value="ECO:0007669"/>
    <property type="project" value="InterPro"/>
</dbReference>
<dbReference type="InterPro" id="IPR036388">
    <property type="entry name" value="WH-like_DNA-bd_sf"/>
</dbReference>
<accession>A0A511YFF7</accession>
<dbReference type="SUPFAM" id="SSF88659">
    <property type="entry name" value="Sigma3 and sigma4 domains of RNA polymerase sigma factors"/>
    <property type="match status" value="1"/>
</dbReference>
<dbReference type="Pfam" id="PF08281">
    <property type="entry name" value="Sigma70_r4_2"/>
    <property type="match status" value="1"/>
</dbReference>
<evidence type="ECO:0000313" key="2">
    <source>
        <dbReference type="EMBL" id="GEN73929.1"/>
    </source>
</evidence>
<dbReference type="EMBL" id="BJYI01000022">
    <property type="protein sequence ID" value="GEN73929.1"/>
    <property type="molecule type" value="Genomic_DNA"/>
</dbReference>
<dbReference type="RefSeq" id="WP_157963403.1">
    <property type="nucleotide sequence ID" value="NZ_BJYI01000022.1"/>
</dbReference>
<gene>
    <name evidence="2" type="ORF">CLA01_40010</name>
</gene>
<dbReference type="PANTHER" id="PTHR30173">
    <property type="entry name" value="SIGMA 19 FACTOR"/>
    <property type="match status" value="1"/>
</dbReference>
<dbReference type="SUPFAM" id="SSF54427">
    <property type="entry name" value="NTF2-like"/>
    <property type="match status" value="1"/>
</dbReference>
<dbReference type="GO" id="GO:0006352">
    <property type="term" value="P:DNA-templated transcription initiation"/>
    <property type="evidence" value="ECO:0007669"/>
    <property type="project" value="InterPro"/>
</dbReference>
<dbReference type="SUPFAM" id="SSF88946">
    <property type="entry name" value="Sigma2 domain of RNA polymerase sigma factors"/>
    <property type="match status" value="1"/>
</dbReference>
<dbReference type="PANTHER" id="PTHR30173:SF36">
    <property type="entry name" value="ECF RNA POLYMERASE SIGMA FACTOR SIGJ"/>
    <property type="match status" value="1"/>
</dbReference>
<sequence>MLTVRVHFIKKSNISEKNCHVLFIKFVFKRNIMQENYSKLLTYAYNITGSYEDSQDLVQDVIEKYISLDKSGVRNEVNYLIKSTVNHAINFKNRHSKKMIYGEWLPEPLSFDNAENKLIKEQTARYTLLVLLEKLNPKERAVYILKEAFDYSHQEIAETLDISIDNSRQLLSRAGKQLQNIKYAPDTADSNAPDILHRYQKALSEGNIPMIEELLRDDIRLSADGGKRIRVIKAVETGKPATASLLAYVQQQFLSGKSFTFNVFNHQPALCFWQGERMYNCHILDIDEHGLIREIYSIVDPEKLKKIN</sequence>
<keyword evidence="2" id="KW-0804">Transcription</keyword>